<accession>A0A9X2P6M2</accession>
<keyword evidence="2" id="KW-1185">Reference proteome</keyword>
<protein>
    <recommendedName>
        <fullName evidence="3">Addiction module component</fullName>
    </recommendedName>
</protein>
<proteinExistence type="predicted"/>
<evidence type="ECO:0008006" key="3">
    <source>
        <dbReference type="Google" id="ProtNLM"/>
    </source>
</evidence>
<comment type="caution">
    <text evidence="1">The sequence shown here is derived from an EMBL/GenBank/DDBJ whole genome shotgun (WGS) entry which is preliminary data.</text>
</comment>
<reference evidence="1" key="1">
    <citation type="submission" date="2022-08" db="EMBL/GenBank/DDBJ databases">
        <authorList>
            <person name="Zhang D."/>
        </authorList>
    </citation>
    <scope>NUCLEOTIDE SEQUENCE</scope>
    <source>
        <strain evidence="1">XJ19-11</strain>
    </source>
</reference>
<name>A0A9X2P6M2_9BACT</name>
<gene>
    <name evidence="1" type="ORF">NU887_06445</name>
</gene>
<dbReference type="AlphaFoldDB" id="A0A9X2P6M2"/>
<organism evidence="1 2">
    <name type="scientific">Aquiflexum gelatinilyticum</name>
    <dbReference type="NCBI Taxonomy" id="2961943"/>
    <lineage>
        <taxon>Bacteria</taxon>
        <taxon>Pseudomonadati</taxon>
        <taxon>Bacteroidota</taxon>
        <taxon>Cytophagia</taxon>
        <taxon>Cytophagales</taxon>
        <taxon>Cyclobacteriaceae</taxon>
        <taxon>Aquiflexum</taxon>
    </lineage>
</organism>
<evidence type="ECO:0000313" key="2">
    <source>
        <dbReference type="Proteomes" id="UP001142175"/>
    </source>
</evidence>
<dbReference type="Proteomes" id="UP001142175">
    <property type="component" value="Unassembled WGS sequence"/>
</dbReference>
<evidence type="ECO:0000313" key="1">
    <source>
        <dbReference type="EMBL" id="MCR9014670.1"/>
    </source>
</evidence>
<sequence length="69" mass="8275">MKQVTINIPENMYGFFMELIQKLGLEKVENEIVDIPDWQKREVISRMESTSPEEYLTWEEIENRLENGL</sequence>
<dbReference type="RefSeq" id="WP_258422552.1">
    <property type="nucleotide sequence ID" value="NZ_JANSUY010000003.1"/>
</dbReference>
<dbReference type="EMBL" id="JANSUY010000003">
    <property type="protein sequence ID" value="MCR9014670.1"/>
    <property type="molecule type" value="Genomic_DNA"/>
</dbReference>